<dbReference type="PRINTS" id="PR01100">
    <property type="entry name" value="SHIKIMTKNASE"/>
</dbReference>
<dbReference type="CDD" id="cd00464">
    <property type="entry name" value="SK"/>
    <property type="match status" value="1"/>
</dbReference>
<keyword evidence="8 11" id="KW-0067">ATP-binding</keyword>
<dbReference type="PROSITE" id="PS01128">
    <property type="entry name" value="SHIKIMATE_KINASE"/>
    <property type="match status" value="1"/>
</dbReference>
<dbReference type="InterPro" id="IPR000623">
    <property type="entry name" value="Shikimate_kinase/TSH1"/>
</dbReference>
<comment type="similarity">
    <text evidence="2 11">Belongs to the shikimate kinase family.</text>
</comment>
<dbReference type="HAMAP" id="MF_00109">
    <property type="entry name" value="Shikimate_kinase"/>
    <property type="match status" value="1"/>
</dbReference>
<comment type="catalytic activity">
    <reaction evidence="10 11">
        <text>shikimate + ATP = 3-phosphoshikimate + ADP + H(+)</text>
        <dbReference type="Rhea" id="RHEA:13121"/>
        <dbReference type="ChEBI" id="CHEBI:15378"/>
        <dbReference type="ChEBI" id="CHEBI:30616"/>
        <dbReference type="ChEBI" id="CHEBI:36208"/>
        <dbReference type="ChEBI" id="CHEBI:145989"/>
        <dbReference type="ChEBI" id="CHEBI:456216"/>
        <dbReference type="EC" id="2.7.1.71"/>
    </reaction>
</comment>
<keyword evidence="11" id="KW-0460">Magnesium</keyword>
<dbReference type="InterPro" id="IPR023000">
    <property type="entry name" value="Shikimate_kinase_CS"/>
</dbReference>
<keyword evidence="13" id="KW-1185">Reference proteome</keyword>
<evidence type="ECO:0000256" key="2">
    <source>
        <dbReference type="ARBA" id="ARBA00006997"/>
    </source>
</evidence>
<comment type="pathway">
    <text evidence="1 11">Metabolic intermediate biosynthesis; chorismate biosynthesis; chorismate from D-erythrose 4-phosphate and phosphoenolpyruvate: step 5/7.</text>
</comment>
<evidence type="ECO:0000256" key="1">
    <source>
        <dbReference type="ARBA" id="ARBA00004842"/>
    </source>
</evidence>
<dbReference type="Gene3D" id="3.40.50.300">
    <property type="entry name" value="P-loop containing nucleotide triphosphate hydrolases"/>
    <property type="match status" value="1"/>
</dbReference>
<comment type="cofactor">
    <cofactor evidence="11">
        <name>Mg(2+)</name>
        <dbReference type="ChEBI" id="CHEBI:18420"/>
    </cofactor>
    <text evidence="11">Binds 1 Mg(2+) ion per subunit.</text>
</comment>
<feature type="binding site" evidence="11">
    <location>
        <position position="77"/>
    </location>
    <ligand>
        <name>substrate</name>
    </ligand>
</feature>
<keyword evidence="4 11" id="KW-0028">Amino-acid biosynthesis</keyword>
<dbReference type="EC" id="2.7.1.71" evidence="3 11"/>
<keyword evidence="6 11" id="KW-0547">Nucleotide-binding</keyword>
<evidence type="ECO:0000256" key="6">
    <source>
        <dbReference type="ARBA" id="ARBA00022741"/>
    </source>
</evidence>
<protein>
    <recommendedName>
        <fullName evidence="3 11">Shikimate kinase</fullName>
        <shortName evidence="11">SK</shortName>
        <ecNumber evidence="3 11">2.7.1.71</ecNumber>
    </recommendedName>
</protein>
<evidence type="ECO:0000313" key="12">
    <source>
        <dbReference type="EMBL" id="MBT2134000.1"/>
    </source>
</evidence>
<evidence type="ECO:0000313" key="13">
    <source>
        <dbReference type="Proteomes" id="UP000811255"/>
    </source>
</evidence>
<comment type="caution">
    <text evidence="11">Lacks conserved residue(s) required for the propagation of feature annotation.</text>
</comment>
<evidence type="ECO:0000256" key="7">
    <source>
        <dbReference type="ARBA" id="ARBA00022777"/>
    </source>
</evidence>
<dbReference type="SUPFAM" id="SSF52540">
    <property type="entry name" value="P-loop containing nucleoside triphosphate hydrolases"/>
    <property type="match status" value="1"/>
</dbReference>
<feature type="binding site" evidence="11">
    <location>
        <position position="156"/>
    </location>
    <ligand>
        <name>substrate</name>
    </ligand>
</feature>
<dbReference type="GO" id="GO:0004765">
    <property type="term" value="F:shikimate kinase activity"/>
    <property type="evidence" value="ECO:0007669"/>
    <property type="project" value="UniProtKB-EC"/>
</dbReference>
<keyword evidence="9 11" id="KW-0057">Aromatic amino acid biosynthesis</keyword>
<dbReference type="InterPro" id="IPR031322">
    <property type="entry name" value="Shikimate/glucono_kinase"/>
</dbReference>
<reference evidence="12 13" key="1">
    <citation type="submission" date="2021-05" db="EMBL/GenBank/DDBJ databases">
        <title>Croceibacterium sp. LX-88 genome sequence.</title>
        <authorList>
            <person name="Luo X."/>
        </authorList>
    </citation>
    <scope>NUCLEOTIDE SEQUENCE [LARGE SCALE GENOMIC DNA]</scope>
    <source>
        <strain evidence="12 13">LX-88</strain>
    </source>
</reference>
<comment type="caution">
    <text evidence="12">The sequence shown here is derived from an EMBL/GenBank/DDBJ whole genome shotgun (WGS) entry which is preliminary data.</text>
</comment>
<comment type="subunit">
    <text evidence="11">Monomer.</text>
</comment>
<evidence type="ECO:0000256" key="10">
    <source>
        <dbReference type="ARBA" id="ARBA00048567"/>
    </source>
</evidence>
<dbReference type="PANTHER" id="PTHR21087:SF16">
    <property type="entry name" value="SHIKIMATE KINASE 1, CHLOROPLASTIC"/>
    <property type="match status" value="1"/>
</dbReference>
<gene>
    <name evidence="11" type="primary">aroK</name>
    <name evidence="12" type="ORF">KK137_06605</name>
</gene>
<dbReference type="Pfam" id="PF01202">
    <property type="entry name" value="SKI"/>
    <property type="match status" value="1"/>
</dbReference>
<feature type="binding site" evidence="11">
    <location>
        <position position="99"/>
    </location>
    <ligand>
        <name>substrate</name>
    </ligand>
</feature>
<organism evidence="12 13">
    <name type="scientific">Croceibacterium selenioxidans</name>
    <dbReference type="NCBI Taxonomy" id="2838833"/>
    <lineage>
        <taxon>Bacteria</taxon>
        <taxon>Pseudomonadati</taxon>
        <taxon>Pseudomonadota</taxon>
        <taxon>Alphaproteobacteria</taxon>
        <taxon>Sphingomonadales</taxon>
        <taxon>Erythrobacteraceae</taxon>
        <taxon>Croceibacterium</taxon>
    </lineage>
</organism>
<evidence type="ECO:0000256" key="9">
    <source>
        <dbReference type="ARBA" id="ARBA00023141"/>
    </source>
</evidence>
<feature type="binding site" evidence="11">
    <location>
        <position position="35"/>
    </location>
    <ligand>
        <name>Mg(2+)</name>
        <dbReference type="ChEBI" id="CHEBI:18420"/>
    </ligand>
</feature>
<feature type="binding site" evidence="11">
    <location>
        <begin position="31"/>
        <end position="36"/>
    </location>
    <ligand>
        <name>ATP</name>
        <dbReference type="ChEBI" id="CHEBI:30616"/>
    </ligand>
</feature>
<feature type="binding site" evidence="11">
    <location>
        <position position="137"/>
    </location>
    <ligand>
        <name>ATP</name>
        <dbReference type="ChEBI" id="CHEBI:30616"/>
    </ligand>
</feature>
<evidence type="ECO:0000256" key="3">
    <source>
        <dbReference type="ARBA" id="ARBA00012154"/>
    </source>
</evidence>
<feature type="binding site" evidence="11">
    <location>
        <position position="53"/>
    </location>
    <ligand>
        <name>substrate</name>
    </ligand>
</feature>
<name>A0ABS5W2M6_9SPHN</name>
<dbReference type="EMBL" id="JAHFVK010000001">
    <property type="protein sequence ID" value="MBT2134000.1"/>
    <property type="molecule type" value="Genomic_DNA"/>
</dbReference>
<dbReference type="NCBIfam" id="NF010552">
    <property type="entry name" value="PRK13946.1"/>
    <property type="match status" value="1"/>
</dbReference>
<evidence type="ECO:0000256" key="5">
    <source>
        <dbReference type="ARBA" id="ARBA00022679"/>
    </source>
</evidence>
<comment type="subcellular location">
    <subcellularLocation>
        <location evidence="11">Cytoplasm</location>
    </subcellularLocation>
</comment>
<keyword evidence="5 11" id="KW-0808">Transferase</keyword>
<sequence length="189" mass="20997">MTIETPSLTDTEIKILAARVDRPLVLVGMMAVGKSTVGRKIAQLLDLPFADADDEIEQAAQMSVSEIFEKFGEEHFRDGERRVIARLLERGPSVLATGGGAFVQPDTRALILDRGIAIWLDSEVDTLIERVGRKDNRPLLRGGDRREILARLKVEREPSYAQAPIKIMSDAGPHGETVNRILWGISEWL</sequence>
<proteinExistence type="inferred from homology"/>
<dbReference type="PANTHER" id="PTHR21087">
    <property type="entry name" value="SHIKIMATE KINASE"/>
    <property type="match status" value="1"/>
</dbReference>
<evidence type="ECO:0000256" key="11">
    <source>
        <dbReference type="HAMAP-Rule" id="MF_00109"/>
    </source>
</evidence>
<dbReference type="Proteomes" id="UP000811255">
    <property type="component" value="Unassembled WGS sequence"/>
</dbReference>
<dbReference type="InterPro" id="IPR027417">
    <property type="entry name" value="P-loop_NTPase"/>
</dbReference>
<accession>A0ABS5W2M6</accession>
<keyword evidence="11" id="KW-0479">Metal-binding</keyword>
<keyword evidence="11" id="KW-0963">Cytoplasm</keyword>
<evidence type="ECO:0000256" key="8">
    <source>
        <dbReference type="ARBA" id="ARBA00022840"/>
    </source>
</evidence>
<evidence type="ECO:0000256" key="4">
    <source>
        <dbReference type="ARBA" id="ARBA00022605"/>
    </source>
</evidence>
<keyword evidence="7 11" id="KW-0418">Kinase</keyword>
<comment type="function">
    <text evidence="11">Catalyzes the specific phosphorylation of the 3-hydroxyl group of shikimic acid using ATP as a cosubstrate.</text>
</comment>
<dbReference type="RefSeq" id="WP_214535361.1">
    <property type="nucleotide sequence ID" value="NZ_JAHFVK010000001.1"/>
</dbReference>